<dbReference type="GO" id="GO:0005737">
    <property type="term" value="C:cytoplasm"/>
    <property type="evidence" value="ECO:0007669"/>
    <property type="project" value="UniProtKB-SubCell"/>
</dbReference>
<proteinExistence type="inferred from homology"/>
<dbReference type="EC" id="1.5.1.2" evidence="4 5"/>
<evidence type="ECO:0000256" key="5">
    <source>
        <dbReference type="NCBIfam" id="TIGR00112"/>
    </source>
</evidence>
<dbReference type="InterPro" id="IPR036291">
    <property type="entry name" value="NAD(P)-bd_dom_sf"/>
</dbReference>
<dbReference type="PIRSF" id="PIRSF000193">
    <property type="entry name" value="Pyrrol-5-carb_rd"/>
    <property type="match status" value="1"/>
</dbReference>
<keyword evidence="4" id="KW-0028">Amino-acid biosynthesis</keyword>
<dbReference type="GO" id="GO:0004735">
    <property type="term" value="F:pyrroline-5-carboxylate reductase activity"/>
    <property type="evidence" value="ECO:0007669"/>
    <property type="project" value="UniProtKB-UniRule"/>
</dbReference>
<dbReference type="FunFam" id="1.10.3730.10:FF:000001">
    <property type="entry name" value="Pyrroline-5-carboxylate reductase"/>
    <property type="match status" value="1"/>
</dbReference>
<sequence length="263" mass="27091">MIRSIGFIGYGNMGSALATGLHKESPETALIVQEPDTAKAECAVNDCGARVNLPVPEFCEASDIILVALKPQLLRKVLGAYAPYTKGKKIISIAAGTPISLFTELLSTDQVIRFMPNIAARVGKALTALSCAEKVTAEFRGEALYLAGCAGNTVELPESSMAAFTGLCGSGIAYVFAFLHALALGGTGEGIPYSTSLEIALGTLEGAVGLVREGNEHPVSLLSTVISPGGTTIQGVAALEEGGFTASVMDAVGRAASRARELE</sequence>
<comment type="catalytic activity">
    <reaction evidence="4">
        <text>L-proline + NADP(+) = (S)-1-pyrroline-5-carboxylate + NADPH + 2 H(+)</text>
        <dbReference type="Rhea" id="RHEA:14109"/>
        <dbReference type="ChEBI" id="CHEBI:15378"/>
        <dbReference type="ChEBI" id="CHEBI:17388"/>
        <dbReference type="ChEBI" id="CHEBI:57783"/>
        <dbReference type="ChEBI" id="CHEBI:58349"/>
        <dbReference type="ChEBI" id="CHEBI:60039"/>
        <dbReference type="EC" id="1.5.1.2"/>
    </reaction>
</comment>
<dbReference type="STRING" id="1963862.B4O97_05405"/>
<dbReference type="Pfam" id="PF03807">
    <property type="entry name" value="F420_oxidored"/>
    <property type="match status" value="1"/>
</dbReference>
<feature type="domain" description="Pyrroline-5-carboxylate reductase catalytic N-terminal" evidence="7">
    <location>
        <begin position="5"/>
        <end position="96"/>
    </location>
</feature>
<keyword evidence="4" id="KW-0963">Cytoplasm</keyword>
<dbReference type="InterPro" id="IPR008927">
    <property type="entry name" value="6-PGluconate_DH-like_C_sf"/>
</dbReference>
<dbReference type="NCBIfam" id="TIGR00112">
    <property type="entry name" value="proC"/>
    <property type="match status" value="1"/>
</dbReference>
<gene>
    <name evidence="4" type="primary">proC</name>
    <name evidence="9" type="ORF">B4O97_05405</name>
</gene>
<comment type="subcellular location">
    <subcellularLocation>
        <location evidence="4">Cytoplasm</location>
    </subcellularLocation>
</comment>
<comment type="caution">
    <text evidence="9">The sequence shown here is derived from an EMBL/GenBank/DDBJ whole genome shotgun (WGS) entry which is preliminary data.</text>
</comment>
<feature type="binding site" evidence="6">
    <location>
        <begin position="68"/>
        <end position="71"/>
    </location>
    <ligand>
        <name>NADP(+)</name>
        <dbReference type="ChEBI" id="CHEBI:58349"/>
    </ligand>
</feature>
<comment type="catalytic activity">
    <reaction evidence="4">
        <text>L-proline + NAD(+) = (S)-1-pyrroline-5-carboxylate + NADH + 2 H(+)</text>
        <dbReference type="Rhea" id="RHEA:14105"/>
        <dbReference type="ChEBI" id="CHEBI:15378"/>
        <dbReference type="ChEBI" id="CHEBI:17388"/>
        <dbReference type="ChEBI" id="CHEBI:57540"/>
        <dbReference type="ChEBI" id="CHEBI:57945"/>
        <dbReference type="ChEBI" id="CHEBI:60039"/>
        <dbReference type="EC" id="1.5.1.2"/>
    </reaction>
</comment>
<keyword evidence="10" id="KW-1185">Reference proteome</keyword>
<dbReference type="AlphaFoldDB" id="A0A1Y1S040"/>
<organism evidence="9 10">
    <name type="scientific">Marispirochaeta aestuarii</name>
    <dbReference type="NCBI Taxonomy" id="1963862"/>
    <lineage>
        <taxon>Bacteria</taxon>
        <taxon>Pseudomonadati</taxon>
        <taxon>Spirochaetota</taxon>
        <taxon>Spirochaetia</taxon>
        <taxon>Spirochaetales</taxon>
        <taxon>Spirochaetaceae</taxon>
        <taxon>Marispirochaeta</taxon>
    </lineage>
</organism>
<evidence type="ECO:0000256" key="3">
    <source>
        <dbReference type="ARBA" id="ARBA00023002"/>
    </source>
</evidence>
<keyword evidence="3 4" id="KW-0560">Oxidoreductase</keyword>
<evidence type="ECO:0000256" key="1">
    <source>
        <dbReference type="ARBA" id="ARBA00005525"/>
    </source>
</evidence>
<name>A0A1Y1S040_9SPIO</name>
<keyword evidence="2 4" id="KW-0521">NADP</keyword>
<evidence type="ECO:0000259" key="7">
    <source>
        <dbReference type="Pfam" id="PF03807"/>
    </source>
</evidence>
<dbReference type="Gene3D" id="1.10.3730.10">
    <property type="entry name" value="ProC C-terminal domain-like"/>
    <property type="match status" value="1"/>
</dbReference>
<dbReference type="InterPro" id="IPR029036">
    <property type="entry name" value="P5CR_dimer"/>
</dbReference>
<feature type="binding site" evidence="6">
    <location>
        <begin position="8"/>
        <end position="13"/>
    </location>
    <ligand>
        <name>NADP(+)</name>
        <dbReference type="ChEBI" id="CHEBI:58349"/>
    </ligand>
</feature>
<dbReference type="EMBL" id="MWQY01000005">
    <property type="protein sequence ID" value="ORC36511.1"/>
    <property type="molecule type" value="Genomic_DNA"/>
</dbReference>
<evidence type="ECO:0000256" key="2">
    <source>
        <dbReference type="ARBA" id="ARBA00022857"/>
    </source>
</evidence>
<comment type="pathway">
    <text evidence="4">Amino-acid biosynthesis; L-proline biosynthesis; L-proline from L-glutamate 5-semialdehyde: step 1/1.</text>
</comment>
<feature type="domain" description="Pyrroline-5-carboxylate reductase dimerisation" evidence="8">
    <location>
        <begin position="158"/>
        <end position="262"/>
    </location>
</feature>
<dbReference type="PANTHER" id="PTHR11645:SF0">
    <property type="entry name" value="PYRROLINE-5-CARBOXYLATE REDUCTASE 3"/>
    <property type="match status" value="1"/>
</dbReference>
<dbReference type="PANTHER" id="PTHR11645">
    <property type="entry name" value="PYRROLINE-5-CARBOXYLATE REDUCTASE"/>
    <property type="match status" value="1"/>
</dbReference>
<dbReference type="Gene3D" id="3.40.50.720">
    <property type="entry name" value="NAD(P)-binding Rossmann-like Domain"/>
    <property type="match status" value="1"/>
</dbReference>
<dbReference type="InterPro" id="IPR000304">
    <property type="entry name" value="Pyrroline-COOH_reductase"/>
</dbReference>
<dbReference type="Proteomes" id="UP000192343">
    <property type="component" value="Unassembled WGS sequence"/>
</dbReference>
<dbReference type="SUPFAM" id="SSF48179">
    <property type="entry name" value="6-phosphogluconate dehydrogenase C-terminal domain-like"/>
    <property type="match status" value="1"/>
</dbReference>
<dbReference type="Pfam" id="PF14748">
    <property type="entry name" value="P5CR_dimer"/>
    <property type="match status" value="1"/>
</dbReference>
<dbReference type="GO" id="GO:0055129">
    <property type="term" value="P:L-proline biosynthetic process"/>
    <property type="evidence" value="ECO:0007669"/>
    <property type="project" value="UniProtKB-UniRule"/>
</dbReference>
<keyword evidence="4" id="KW-0641">Proline biosynthesis</keyword>
<protein>
    <recommendedName>
        <fullName evidence="4 5">Pyrroline-5-carboxylate reductase</fullName>
        <shortName evidence="4">P5C reductase</shortName>
        <shortName evidence="4">P5CR</shortName>
        <ecNumber evidence="4 5">1.5.1.2</ecNumber>
    </recommendedName>
    <alternativeName>
        <fullName evidence="4">PCA reductase</fullName>
    </alternativeName>
</protein>
<evidence type="ECO:0000256" key="4">
    <source>
        <dbReference type="HAMAP-Rule" id="MF_01925"/>
    </source>
</evidence>
<evidence type="ECO:0000313" key="10">
    <source>
        <dbReference type="Proteomes" id="UP000192343"/>
    </source>
</evidence>
<evidence type="ECO:0000256" key="6">
    <source>
        <dbReference type="PIRSR" id="PIRSR000193-1"/>
    </source>
</evidence>
<reference evidence="9 10" key="1">
    <citation type="submission" date="2017-03" db="EMBL/GenBank/DDBJ databases">
        <title>Draft Genome sequence of Marispirochaeta sp. strain JC444.</title>
        <authorList>
            <person name="Shivani Y."/>
            <person name="Subhash Y."/>
            <person name="Sasikala C."/>
            <person name="Ramana C."/>
        </authorList>
    </citation>
    <scope>NUCLEOTIDE SEQUENCE [LARGE SCALE GENOMIC DNA]</scope>
    <source>
        <strain evidence="9 10">JC444</strain>
    </source>
</reference>
<dbReference type="UniPathway" id="UPA00098">
    <property type="reaction ID" value="UER00361"/>
</dbReference>
<dbReference type="SUPFAM" id="SSF51735">
    <property type="entry name" value="NAD(P)-binding Rossmann-fold domains"/>
    <property type="match status" value="1"/>
</dbReference>
<evidence type="ECO:0000259" key="8">
    <source>
        <dbReference type="Pfam" id="PF14748"/>
    </source>
</evidence>
<comment type="function">
    <text evidence="4">Catalyzes the reduction of 1-pyrroline-5-carboxylate (PCA) to L-proline.</text>
</comment>
<evidence type="ECO:0000313" key="9">
    <source>
        <dbReference type="EMBL" id="ORC36511.1"/>
    </source>
</evidence>
<dbReference type="RefSeq" id="WP_083049002.1">
    <property type="nucleotide sequence ID" value="NZ_CAXXQO010000004.1"/>
</dbReference>
<comment type="similarity">
    <text evidence="1 4">Belongs to the pyrroline-5-carboxylate reductase family.</text>
</comment>
<dbReference type="OrthoDB" id="9805754at2"/>
<dbReference type="HAMAP" id="MF_01925">
    <property type="entry name" value="P5C_reductase"/>
    <property type="match status" value="1"/>
</dbReference>
<accession>A0A1Y1S040</accession>
<dbReference type="InterPro" id="IPR028939">
    <property type="entry name" value="P5C_Rdtase_cat_N"/>
</dbReference>